<organism evidence="1 2">
    <name type="scientific">Methylorubrum extorquens (strain DSM 6343 / CIP 106787 / DM4)</name>
    <name type="common">Methylobacterium extorquens</name>
    <dbReference type="NCBI Taxonomy" id="661410"/>
    <lineage>
        <taxon>Bacteria</taxon>
        <taxon>Pseudomonadati</taxon>
        <taxon>Pseudomonadota</taxon>
        <taxon>Alphaproteobacteria</taxon>
        <taxon>Hyphomicrobiales</taxon>
        <taxon>Methylobacteriaceae</taxon>
        <taxon>Methylorubrum</taxon>
    </lineage>
</organism>
<gene>
    <name evidence="1" type="ORF">METD_I4354</name>
</gene>
<evidence type="ECO:0000313" key="1">
    <source>
        <dbReference type="EMBL" id="CAX25984.1"/>
    </source>
</evidence>
<evidence type="ECO:0000313" key="2">
    <source>
        <dbReference type="Proteomes" id="UP000008070"/>
    </source>
</evidence>
<dbReference type="AlphaFoldDB" id="C7CEN2"/>
<dbReference type="KEGG" id="mdi:METDI4354"/>
<name>C7CEN2_METED</name>
<dbReference type="EMBL" id="FP103042">
    <property type="protein sequence ID" value="CAX25984.1"/>
    <property type="molecule type" value="Genomic_DNA"/>
</dbReference>
<reference evidence="2" key="1">
    <citation type="journal article" date="2009" name="PLoS ONE">
        <title>Methylobacterium genome sequences: a reference blueprint to investigate microbial metabolism of C1 compounds from natural and industrial sources.</title>
        <authorList>
            <person name="Vuilleumier S."/>
            <person name="Chistoserdova L."/>
            <person name="Lee M.-C."/>
            <person name="Bringel F."/>
            <person name="Lajus A."/>
            <person name="Zhou Y."/>
            <person name="Gourion B."/>
            <person name="Barbe V."/>
            <person name="Chang J."/>
            <person name="Cruveiller S."/>
            <person name="Dossat C."/>
            <person name="Gillett W."/>
            <person name="Gruffaz C."/>
            <person name="Haugen E."/>
            <person name="Hourcade E."/>
            <person name="Levy R."/>
            <person name="Mangenot S."/>
            <person name="Muller E."/>
            <person name="Nadalig T."/>
            <person name="Pagni M."/>
            <person name="Penny C."/>
            <person name="Peyraud R."/>
            <person name="Robinson D.G."/>
            <person name="Roche D."/>
            <person name="Rouy Z."/>
            <person name="Saenampechek C."/>
            <person name="Salvignol G."/>
            <person name="Vallenet D."/>
            <person name="Wu Z."/>
            <person name="Marx C.J."/>
            <person name="Vorholt J.A."/>
            <person name="Olson M.V."/>
            <person name="Kaul R."/>
            <person name="Weissenbach J."/>
            <person name="Medigue C."/>
            <person name="Lidstrom M.E."/>
        </authorList>
    </citation>
    <scope>NUCLEOTIDE SEQUENCE [LARGE SCALE GENOMIC DNA]</scope>
    <source>
        <strain evidence="2">DSM 6343 / CIP 106787 / DM4</strain>
    </source>
</reference>
<protein>
    <submittedName>
        <fullName evidence="1">Uncharacterized protein</fullName>
    </submittedName>
</protein>
<sequence length="302" mass="32060">MIRVGSIEPMLRDNVHPSAFGYKVLGLAAADALADLMIESMTPDVPGNAVSASFRNRIVNGDFRINQRQVGALLAFYPAGSYTRDRWKSGPGGAEIWFDGSDNGDIIASVRGSTLIQVVEGGLYLREGGTYVLSWAGTAQARVYQGAASGSYASSPGVVSLIAGMDAVVEFTNGSATRVQLEPGLTATPFERRDDEADRCRRYFQRLNNPPLKGIAAGAAISRMSMPLYPRMRAAPTATLGGLISVFDGSTTGTITGIFGNFSTPQLIECDVGYSSATEFAWARLVTVFQGDAGHIDLAAEL</sequence>
<accession>C7CEN2</accession>
<dbReference type="HOGENOM" id="CLU_920734_0_0_5"/>
<proteinExistence type="predicted"/>
<dbReference type="Proteomes" id="UP000008070">
    <property type="component" value="Chromosome"/>
</dbReference>